<organism evidence="1 2">
    <name type="scientific">Cotesia congregata</name>
    <name type="common">Parasitoid wasp</name>
    <name type="synonym">Apanteles congregatus</name>
    <dbReference type="NCBI Taxonomy" id="51543"/>
    <lineage>
        <taxon>Eukaryota</taxon>
        <taxon>Metazoa</taxon>
        <taxon>Ecdysozoa</taxon>
        <taxon>Arthropoda</taxon>
        <taxon>Hexapoda</taxon>
        <taxon>Insecta</taxon>
        <taxon>Pterygota</taxon>
        <taxon>Neoptera</taxon>
        <taxon>Endopterygota</taxon>
        <taxon>Hymenoptera</taxon>
        <taxon>Apocrita</taxon>
        <taxon>Ichneumonoidea</taxon>
        <taxon>Braconidae</taxon>
        <taxon>Microgastrinae</taxon>
        <taxon>Cotesia</taxon>
    </lineage>
</organism>
<dbReference type="OrthoDB" id="7698927at2759"/>
<sequence length="194" mass="21106">MIASSISSVVSVSVNPGSGIRPSNILGGAGQHASFDFIRPGLTQTSYSFNGPSSHQSFSSSIGNPLLAQKVLPNVAQALAYRNPGLDYQPQIRPELFQYSQFPSRASPDAGAVYQHSLLNQQYQQQQQINNNYYQNQLAQILALRQAQLTSIENAPEPVQQAPVEHQNLLGVAYSPSNAVSHVKISANGYKYDF</sequence>
<accession>A0A8J2H3X7</accession>
<dbReference type="AlphaFoldDB" id="A0A8J2H3X7"/>
<dbReference type="Proteomes" id="UP000786811">
    <property type="component" value="Unassembled WGS sequence"/>
</dbReference>
<keyword evidence="2" id="KW-1185">Reference proteome</keyword>
<name>A0A8J2H3X7_COTCN</name>
<comment type="caution">
    <text evidence="1">The sequence shown here is derived from an EMBL/GenBank/DDBJ whole genome shotgun (WGS) entry which is preliminary data.</text>
</comment>
<protein>
    <submittedName>
        <fullName evidence="1">Uncharacterized protein</fullName>
    </submittedName>
</protein>
<dbReference type="EMBL" id="CAJNRD030001116">
    <property type="protein sequence ID" value="CAG5075694.1"/>
    <property type="molecule type" value="Genomic_DNA"/>
</dbReference>
<evidence type="ECO:0000313" key="1">
    <source>
        <dbReference type="EMBL" id="CAG5075694.1"/>
    </source>
</evidence>
<proteinExistence type="predicted"/>
<evidence type="ECO:0000313" key="2">
    <source>
        <dbReference type="Proteomes" id="UP000786811"/>
    </source>
</evidence>
<gene>
    <name evidence="1" type="ORF">HICCMSTLAB_LOCUS1814</name>
</gene>
<reference evidence="1" key="1">
    <citation type="submission" date="2021-04" db="EMBL/GenBank/DDBJ databases">
        <authorList>
            <person name="Chebbi M.A.C M."/>
        </authorList>
    </citation>
    <scope>NUCLEOTIDE SEQUENCE</scope>
</reference>